<dbReference type="InterPro" id="IPR001077">
    <property type="entry name" value="COMT_C"/>
</dbReference>
<keyword evidence="8" id="KW-1185">Reference proteome</keyword>
<gene>
    <name evidence="7" type="ORF">GCM10018785_44120</name>
</gene>
<dbReference type="GO" id="GO:0046983">
    <property type="term" value="F:protein dimerization activity"/>
    <property type="evidence" value="ECO:0007669"/>
    <property type="project" value="InterPro"/>
</dbReference>
<sequence length="362" mass="39601">MSDPTAAVTAREAVPAVPLDLVTPDGPVPPRLKLMLLANGQRFTAVVHTLADLGVADALAAGPRPVREIAEAVGCDATQLYRVLRFAVLVGLFREVEQEVFALTELAEGLRRDVPDSVRDAVLLDGSEKFNRAFTGLGHSVRTGRPGFDHVHGRSFWQDLEADEEAARVFDAAMTGISRRLGAVYLARHDFGRPERIADVGGGRGYFLASLLQRYPDARGVLFDRPQVAATAEALLKERGVDDRVEVVGGDFFTDALPTGCDTYVLKTVLHDWPDDAAGRILRRVREAIGDSGARLLILEQVVAPMNAWDPAKLLDLDMMVVMGGRERNLTEWRRLLAGAGFRLTHEPDAGDWTVLECVPEY</sequence>
<dbReference type="PANTHER" id="PTHR43712:SF2">
    <property type="entry name" value="O-METHYLTRANSFERASE CICE"/>
    <property type="match status" value="1"/>
</dbReference>
<dbReference type="PANTHER" id="PTHR43712">
    <property type="entry name" value="PUTATIVE (AFU_ORTHOLOGUE AFUA_4G14580)-RELATED"/>
    <property type="match status" value="1"/>
</dbReference>
<evidence type="ECO:0000256" key="3">
    <source>
        <dbReference type="ARBA" id="ARBA00022691"/>
    </source>
</evidence>
<dbReference type="SUPFAM" id="SSF46785">
    <property type="entry name" value="Winged helix' DNA-binding domain"/>
    <property type="match status" value="1"/>
</dbReference>
<keyword evidence="2" id="KW-0808">Transferase</keyword>
<accession>A0A918ZW96</accession>
<keyword evidence="1 7" id="KW-0489">Methyltransferase</keyword>
<dbReference type="AlphaFoldDB" id="A0A918ZW96"/>
<dbReference type="InterPro" id="IPR029063">
    <property type="entry name" value="SAM-dependent_MTases_sf"/>
</dbReference>
<keyword evidence="3" id="KW-0949">S-adenosyl-L-methionine</keyword>
<dbReference type="InterPro" id="IPR036388">
    <property type="entry name" value="WH-like_DNA-bd_sf"/>
</dbReference>
<name>A0A918ZW96_9ACTN</name>
<evidence type="ECO:0000256" key="4">
    <source>
        <dbReference type="PIRSR" id="PIRSR005739-1"/>
    </source>
</evidence>
<dbReference type="CDD" id="cd02440">
    <property type="entry name" value="AdoMet_MTases"/>
    <property type="match status" value="1"/>
</dbReference>
<dbReference type="RefSeq" id="WP_190137753.1">
    <property type="nucleotide sequence ID" value="NZ_BNBT01000071.1"/>
</dbReference>
<evidence type="ECO:0000313" key="7">
    <source>
        <dbReference type="EMBL" id="GHE70905.1"/>
    </source>
</evidence>
<dbReference type="SUPFAM" id="SSF53335">
    <property type="entry name" value="S-adenosyl-L-methionine-dependent methyltransferases"/>
    <property type="match status" value="1"/>
</dbReference>
<dbReference type="InterPro" id="IPR036390">
    <property type="entry name" value="WH_DNA-bd_sf"/>
</dbReference>
<dbReference type="Gene3D" id="1.10.10.10">
    <property type="entry name" value="Winged helix-like DNA-binding domain superfamily/Winged helix DNA-binding domain"/>
    <property type="match status" value="1"/>
</dbReference>
<dbReference type="GO" id="GO:0008171">
    <property type="term" value="F:O-methyltransferase activity"/>
    <property type="evidence" value="ECO:0007669"/>
    <property type="project" value="InterPro"/>
</dbReference>
<evidence type="ECO:0000256" key="1">
    <source>
        <dbReference type="ARBA" id="ARBA00022603"/>
    </source>
</evidence>
<evidence type="ECO:0000256" key="2">
    <source>
        <dbReference type="ARBA" id="ARBA00022679"/>
    </source>
</evidence>
<proteinExistence type="predicted"/>
<dbReference type="Proteomes" id="UP000608024">
    <property type="component" value="Unassembled WGS sequence"/>
</dbReference>
<evidence type="ECO:0000313" key="8">
    <source>
        <dbReference type="Proteomes" id="UP000608024"/>
    </source>
</evidence>
<dbReference type="EMBL" id="BNBT01000071">
    <property type="protein sequence ID" value="GHE70905.1"/>
    <property type="molecule type" value="Genomic_DNA"/>
</dbReference>
<evidence type="ECO:0000259" key="6">
    <source>
        <dbReference type="Pfam" id="PF08100"/>
    </source>
</evidence>
<feature type="domain" description="O-methyltransferase dimerisation" evidence="6">
    <location>
        <begin position="36"/>
        <end position="108"/>
    </location>
</feature>
<evidence type="ECO:0000259" key="5">
    <source>
        <dbReference type="Pfam" id="PF00891"/>
    </source>
</evidence>
<dbReference type="PROSITE" id="PS51683">
    <property type="entry name" value="SAM_OMT_II"/>
    <property type="match status" value="1"/>
</dbReference>
<comment type="caution">
    <text evidence="7">The sequence shown here is derived from an EMBL/GenBank/DDBJ whole genome shotgun (WGS) entry which is preliminary data.</text>
</comment>
<dbReference type="InterPro" id="IPR016461">
    <property type="entry name" value="COMT-like"/>
</dbReference>
<dbReference type="InterPro" id="IPR012967">
    <property type="entry name" value="COMT_dimerisation"/>
</dbReference>
<reference evidence="7" key="2">
    <citation type="submission" date="2020-09" db="EMBL/GenBank/DDBJ databases">
        <authorList>
            <person name="Sun Q."/>
            <person name="Ohkuma M."/>
        </authorList>
    </citation>
    <scope>NUCLEOTIDE SEQUENCE</scope>
    <source>
        <strain evidence="7">JCM 4784</strain>
    </source>
</reference>
<dbReference type="GO" id="GO:0032259">
    <property type="term" value="P:methylation"/>
    <property type="evidence" value="ECO:0007669"/>
    <property type="project" value="UniProtKB-KW"/>
</dbReference>
<reference evidence="7" key="1">
    <citation type="journal article" date="2014" name="Int. J. Syst. Evol. Microbiol.">
        <title>Complete genome sequence of Corynebacterium casei LMG S-19264T (=DSM 44701T), isolated from a smear-ripened cheese.</title>
        <authorList>
            <consortium name="US DOE Joint Genome Institute (JGI-PGF)"/>
            <person name="Walter F."/>
            <person name="Albersmeier A."/>
            <person name="Kalinowski J."/>
            <person name="Ruckert C."/>
        </authorList>
    </citation>
    <scope>NUCLEOTIDE SEQUENCE</scope>
    <source>
        <strain evidence="7">JCM 4784</strain>
    </source>
</reference>
<feature type="active site" description="Proton acceptor" evidence="4">
    <location>
        <position position="271"/>
    </location>
</feature>
<dbReference type="Pfam" id="PF08100">
    <property type="entry name" value="Dimerisation"/>
    <property type="match status" value="1"/>
</dbReference>
<dbReference type="PIRSF" id="PIRSF005739">
    <property type="entry name" value="O-mtase"/>
    <property type="match status" value="1"/>
</dbReference>
<dbReference type="Gene3D" id="1.10.287.1350">
    <property type="match status" value="1"/>
</dbReference>
<dbReference type="Gene3D" id="3.40.50.150">
    <property type="entry name" value="Vaccinia Virus protein VP39"/>
    <property type="match status" value="1"/>
</dbReference>
<dbReference type="Pfam" id="PF00891">
    <property type="entry name" value="Methyltransf_2"/>
    <property type="match status" value="1"/>
</dbReference>
<protein>
    <submittedName>
        <fullName evidence="7">Methyltransferase</fullName>
    </submittedName>
</protein>
<feature type="domain" description="O-methyltransferase C-terminal" evidence="5">
    <location>
        <begin position="135"/>
        <end position="343"/>
    </location>
</feature>
<organism evidence="7 8">
    <name type="scientific">Streptomyces longispororuber</name>
    <dbReference type="NCBI Taxonomy" id="68230"/>
    <lineage>
        <taxon>Bacteria</taxon>
        <taxon>Bacillati</taxon>
        <taxon>Actinomycetota</taxon>
        <taxon>Actinomycetes</taxon>
        <taxon>Kitasatosporales</taxon>
        <taxon>Streptomycetaceae</taxon>
        <taxon>Streptomyces</taxon>
    </lineage>
</organism>